<gene>
    <name evidence="2" type="ORF">AQUSIP_02840</name>
</gene>
<organism evidence="2 3">
    <name type="scientific">Aquicella siphonis</name>
    <dbReference type="NCBI Taxonomy" id="254247"/>
    <lineage>
        <taxon>Bacteria</taxon>
        <taxon>Pseudomonadati</taxon>
        <taxon>Pseudomonadota</taxon>
        <taxon>Gammaproteobacteria</taxon>
        <taxon>Legionellales</taxon>
        <taxon>Coxiellaceae</taxon>
        <taxon>Aquicella</taxon>
    </lineage>
</organism>
<reference evidence="2 3" key="1">
    <citation type="submission" date="2019-08" db="EMBL/GenBank/DDBJ databases">
        <authorList>
            <person name="Guy L."/>
        </authorList>
    </citation>
    <scope>NUCLEOTIDE SEQUENCE [LARGE SCALE GENOMIC DNA]</scope>
    <source>
        <strain evidence="2 3">SGT-108</strain>
    </source>
</reference>
<dbReference type="Pfam" id="PF13481">
    <property type="entry name" value="AAA_25"/>
    <property type="match status" value="1"/>
</dbReference>
<dbReference type="InterPro" id="IPR027417">
    <property type="entry name" value="P-loop_NTPase"/>
</dbReference>
<evidence type="ECO:0000313" key="2">
    <source>
        <dbReference type="EMBL" id="VVC75010.1"/>
    </source>
</evidence>
<dbReference type="SUPFAM" id="SSF52540">
    <property type="entry name" value="P-loop containing nucleoside triphosphate hydrolases"/>
    <property type="match status" value="1"/>
</dbReference>
<keyword evidence="3" id="KW-1185">Reference proteome</keyword>
<accession>A0A5E4PDK6</accession>
<dbReference type="EMBL" id="LR699119">
    <property type="protein sequence ID" value="VVC75010.1"/>
    <property type="molecule type" value="Genomic_DNA"/>
</dbReference>
<dbReference type="Proteomes" id="UP000324194">
    <property type="component" value="Chromosome 1"/>
</dbReference>
<dbReference type="KEGG" id="asip:AQUSIP_02840"/>
<sequence>MNRILPKPQALEVTSVYEFVKRELPPRENILAPWLPVQGLTMIYAPRGIGKTHVALGIAHAVANGTTFLNWSAPKPRSVLYLDGEMPATLMQERLKALMKDPTQKPKALFQLLTPDLQHGAMPDLATYKGQEMLEPHLKDIDLIIIDNISTLCRNSKENEADSWLPVQDWALTQRAAGKSILFIHHAGKGGHQRGTSKREDILDTVIALKRPDDYNAKDGAIFQVTFEKARCFMGNDAEGFEAQLIINNDVHEWQTRAIPGTMYEQVISMAKQGLKQKEIAEKMNLDKSGVSRYIKTAHQEGRIQ</sequence>
<name>A0A5E4PDK6_9COXI</name>
<dbReference type="Gene3D" id="3.40.50.300">
    <property type="entry name" value="P-loop containing nucleotide triphosphate hydrolases"/>
    <property type="match status" value="1"/>
</dbReference>
<evidence type="ECO:0000259" key="1">
    <source>
        <dbReference type="SMART" id="SM00382"/>
    </source>
</evidence>
<protein>
    <recommendedName>
        <fullName evidence="1">AAA+ ATPase domain-containing protein</fullName>
    </recommendedName>
</protein>
<feature type="domain" description="AAA+ ATPase" evidence="1">
    <location>
        <begin position="37"/>
        <end position="213"/>
    </location>
</feature>
<proteinExistence type="predicted"/>
<dbReference type="SMART" id="SM00382">
    <property type="entry name" value="AAA"/>
    <property type="match status" value="1"/>
</dbReference>
<dbReference type="InterPro" id="IPR003593">
    <property type="entry name" value="AAA+_ATPase"/>
</dbReference>
<dbReference type="AlphaFoldDB" id="A0A5E4PDK6"/>
<evidence type="ECO:0000313" key="3">
    <source>
        <dbReference type="Proteomes" id="UP000324194"/>
    </source>
</evidence>
<dbReference type="InterPro" id="IPR001387">
    <property type="entry name" value="Cro/C1-type_HTH"/>
</dbReference>
<dbReference type="Gene3D" id="1.10.10.60">
    <property type="entry name" value="Homeodomain-like"/>
    <property type="match status" value="1"/>
</dbReference>
<dbReference type="CDD" id="cd00093">
    <property type="entry name" value="HTH_XRE"/>
    <property type="match status" value="1"/>
</dbReference>